<dbReference type="Proteomes" id="UP000319731">
    <property type="component" value="Unassembled WGS sequence"/>
</dbReference>
<keyword evidence="3" id="KW-1185">Reference proteome</keyword>
<dbReference type="Pfam" id="PF03966">
    <property type="entry name" value="Trm112p"/>
    <property type="match status" value="1"/>
</dbReference>
<name>A0A507C6N3_9FUNG</name>
<dbReference type="Gene3D" id="2.20.25.10">
    <property type="match status" value="1"/>
</dbReference>
<dbReference type="GeneID" id="42003464"/>
<dbReference type="PANTHER" id="PTHR12773">
    <property type="entry name" value="UPF0315 PROTEIN-RELATED"/>
    <property type="match status" value="1"/>
</dbReference>
<organism evidence="2 3">
    <name type="scientific">Synchytrium microbalum</name>
    <dbReference type="NCBI Taxonomy" id="1806994"/>
    <lineage>
        <taxon>Eukaryota</taxon>
        <taxon>Fungi</taxon>
        <taxon>Fungi incertae sedis</taxon>
        <taxon>Chytridiomycota</taxon>
        <taxon>Chytridiomycota incertae sedis</taxon>
        <taxon>Chytridiomycetes</taxon>
        <taxon>Synchytriales</taxon>
        <taxon>Synchytriaceae</taxon>
        <taxon>Synchytrium</taxon>
    </lineage>
</organism>
<sequence length="79" mass="9001">MIPRLDWNALIKTSYSLGMDTLPETLPEEGDMDDEFLQALHHVLMEIRVVQGQMQCDGCGHIYPIKDSIPNMLLQDTEV</sequence>
<dbReference type="GO" id="GO:0070476">
    <property type="term" value="P:rRNA (guanine-N7)-methylation"/>
    <property type="evidence" value="ECO:0007669"/>
    <property type="project" value="TreeGrafter"/>
</dbReference>
<protein>
    <recommendedName>
        <fullName evidence="4">Trm112p-like protein</fullName>
    </recommendedName>
</protein>
<accession>A0A507C6N3</accession>
<evidence type="ECO:0008006" key="4">
    <source>
        <dbReference type="Google" id="ProtNLM"/>
    </source>
</evidence>
<dbReference type="GO" id="GO:0046982">
    <property type="term" value="F:protein heterodimerization activity"/>
    <property type="evidence" value="ECO:0007669"/>
    <property type="project" value="InterPro"/>
</dbReference>
<gene>
    <name evidence="2" type="ORF">SmJEL517_g02239</name>
</gene>
<dbReference type="RefSeq" id="XP_031025809.1">
    <property type="nucleotide sequence ID" value="XM_031168167.1"/>
</dbReference>
<dbReference type="PANTHER" id="PTHR12773:SF0">
    <property type="entry name" value="MULTIFUNCTIONAL METHYLTRANSFERASE SUBUNIT TRM112-LIKE PROTEIN"/>
    <property type="match status" value="1"/>
</dbReference>
<dbReference type="InterPro" id="IPR039127">
    <property type="entry name" value="Trm112"/>
</dbReference>
<dbReference type="InterPro" id="IPR005651">
    <property type="entry name" value="Trm112-like"/>
</dbReference>
<dbReference type="STRING" id="1806994.A0A507C6N3"/>
<comment type="similarity">
    <text evidence="1">Belongs to the TRM112 family.</text>
</comment>
<comment type="caution">
    <text evidence="2">The sequence shown here is derived from an EMBL/GenBank/DDBJ whole genome shotgun (WGS) entry which is preliminary data.</text>
</comment>
<evidence type="ECO:0000313" key="2">
    <source>
        <dbReference type="EMBL" id="TPX35282.1"/>
    </source>
</evidence>
<dbReference type="EMBL" id="QEAO01000009">
    <property type="protein sequence ID" value="TPX35282.1"/>
    <property type="molecule type" value="Genomic_DNA"/>
</dbReference>
<evidence type="ECO:0000256" key="1">
    <source>
        <dbReference type="ARBA" id="ARBA00007980"/>
    </source>
</evidence>
<dbReference type="OrthoDB" id="2187549at2759"/>
<dbReference type="GO" id="GO:0030488">
    <property type="term" value="P:tRNA methylation"/>
    <property type="evidence" value="ECO:0007669"/>
    <property type="project" value="TreeGrafter"/>
</dbReference>
<evidence type="ECO:0000313" key="3">
    <source>
        <dbReference type="Proteomes" id="UP000319731"/>
    </source>
</evidence>
<reference evidence="2 3" key="1">
    <citation type="journal article" date="2019" name="Sci. Rep.">
        <title>Comparative genomics of chytrid fungi reveal insights into the obligate biotrophic and pathogenic lifestyle of Synchytrium endobioticum.</title>
        <authorList>
            <person name="van de Vossenberg B.T.L.H."/>
            <person name="Warris S."/>
            <person name="Nguyen H.D.T."/>
            <person name="van Gent-Pelzer M.P.E."/>
            <person name="Joly D.L."/>
            <person name="van de Geest H.C."/>
            <person name="Bonants P.J.M."/>
            <person name="Smith D.S."/>
            <person name="Levesque C.A."/>
            <person name="van der Lee T.A.J."/>
        </authorList>
    </citation>
    <scope>NUCLEOTIDE SEQUENCE [LARGE SCALE GENOMIC DNA]</scope>
    <source>
        <strain evidence="2 3">JEL517</strain>
    </source>
</reference>
<dbReference type="AlphaFoldDB" id="A0A507C6N3"/>
<dbReference type="SUPFAM" id="SSF158997">
    <property type="entry name" value="Trm112p-like"/>
    <property type="match status" value="1"/>
</dbReference>
<proteinExistence type="inferred from homology"/>